<evidence type="ECO:0000256" key="1">
    <source>
        <dbReference type="SAM" id="MobiDB-lite"/>
    </source>
</evidence>
<feature type="compositionally biased region" description="Basic residues" evidence="1">
    <location>
        <begin position="121"/>
        <end position="139"/>
    </location>
</feature>
<feature type="compositionally biased region" description="Polar residues" evidence="1">
    <location>
        <begin position="13"/>
        <end position="24"/>
    </location>
</feature>
<dbReference type="EMBL" id="JAAALK010000288">
    <property type="protein sequence ID" value="KAG8053974.1"/>
    <property type="molecule type" value="Genomic_DNA"/>
</dbReference>
<organism evidence="2 3">
    <name type="scientific">Zizania palustris</name>
    <name type="common">Northern wild rice</name>
    <dbReference type="NCBI Taxonomy" id="103762"/>
    <lineage>
        <taxon>Eukaryota</taxon>
        <taxon>Viridiplantae</taxon>
        <taxon>Streptophyta</taxon>
        <taxon>Embryophyta</taxon>
        <taxon>Tracheophyta</taxon>
        <taxon>Spermatophyta</taxon>
        <taxon>Magnoliopsida</taxon>
        <taxon>Liliopsida</taxon>
        <taxon>Poales</taxon>
        <taxon>Poaceae</taxon>
        <taxon>BOP clade</taxon>
        <taxon>Oryzoideae</taxon>
        <taxon>Oryzeae</taxon>
        <taxon>Zizaniinae</taxon>
        <taxon>Zizania</taxon>
    </lineage>
</organism>
<dbReference type="Proteomes" id="UP000729402">
    <property type="component" value="Unassembled WGS sequence"/>
</dbReference>
<gene>
    <name evidence="2" type="ORF">GUJ93_ZPchr0001g30634</name>
</gene>
<feature type="region of interest" description="Disordered" evidence="1">
    <location>
        <begin position="1"/>
        <end position="151"/>
    </location>
</feature>
<reference evidence="2" key="1">
    <citation type="journal article" date="2021" name="bioRxiv">
        <title>Whole Genome Assembly and Annotation of Northern Wild Rice, Zizania palustris L., Supports a Whole Genome Duplication in the Zizania Genus.</title>
        <authorList>
            <person name="Haas M."/>
            <person name="Kono T."/>
            <person name="Macchietto M."/>
            <person name="Millas R."/>
            <person name="McGilp L."/>
            <person name="Shao M."/>
            <person name="Duquette J."/>
            <person name="Hirsch C.N."/>
            <person name="Kimball J."/>
        </authorList>
    </citation>
    <scope>NUCLEOTIDE SEQUENCE</scope>
    <source>
        <tissue evidence="2">Fresh leaf tissue</tissue>
    </source>
</reference>
<dbReference type="AlphaFoldDB" id="A0A8J5VTE7"/>
<proteinExistence type="predicted"/>
<keyword evidence="3" id="KW-1185">Reference proteome</keyword>
<evidence type="ECO:0000313" key="2">
    <source>
        <dbReference type="EMBL" id="KAG8053974.1"/>
    </source>
</evidence>
<evidence type="ECO:0000313" key="3">
    <source>
        <dbReference type="Proteomes" id="UP000729402"/>
    </source>
</evidence>
<reference evidence="2" key="2">
    <citation type="submission" date="2021-02" db="EMBL/GenBank/DDBJ databases">
        <authorList>
            <person name="Kimball J.A."/>
            <person name="Haas M.W."/>
            <person name="Macchietto M."/>
            <person name="Kono T."/>
            <person name="Duquette J."/>
            <person name="Shao M."/>
        </authorList>
    </citation>
    <scope>NUCLEOTIDE SEQUENCE</scope>
    <source>
        <tissue evidence="2">Fresh leaf tissue</tissue>
    </source>
</reference>
<name>A0A8J5VTE7_ZIZPA</name>
<accession>A0A8J5VTE7</accession>
<comment type="caution">
    <text evidence="2">The sequence shown here is derived from an EMBL/GenBank/DDBJ whole genome shotgun (WGS) entry which is preliminary data.</text>
</comment>
<sequence>MTGRQLEFWYETQLPSPWGKTSRTPPEGLTPGARAAVGCQGLAPPQGFTSEGLTPQGLAPSASVGSSCRRRSSPPEGLARGSPPEGLAGGSPLEGLVGAAPRRKGSCRGLAPGARATTGACRRRGSRGGRRLRASRGLRHAGGARGGRATSEGLLPRARAGSSCRRRGLPPEGLAGGRRLRASRGLCHAGGARRRGSRRAVEGPRARAAQIARECLIPIGLLVLIEGWIRLEAQVLCVEEVKIKGFGLVMKMTSLSSHYMRYL</sequence>
<protein>
    <submittedName>
        <fullName evidence="2">Uncharacterized protein</fullName>
    </submittedName>
</protein>